<dbReference type="EMBL" id="BLZR01000001">
    <property type="protein sequence ID" value="GFP75478.1"/>
    <property type="molecule type" value="Genomic_DNA"/>
</dbReference>
<dbReference type="Proteomes" id="UP000580568">
    <property type="component" value="Unassembled WGS sequence"/>
</dbReference>
<organism evidence="1 2">
    <name type="scientific">Clostridium fungisolvens</name>
    <dbReference type="NCBI Taxonomy" id="1604897"/>
    <lineage>
        <taxon>Bacteria</taxon>
        <taxon>Bacillati</taxon>
        <taxon>Bacillota</taxon>
        <taxon>Clostridia</taxon>
        <taxon>Eubacteriales</taxon>
        <taxon>Clostridiaceae</taxon>
        <taxon>Clostridium</taxon>
    </lineage>
</organism>
<name>A0A6V8SJY8_9CLOT</name>
<comment type="caution">
    <text evidence="1">The sequence shown here is derived from an EMBL/GenBank/DDBJ whole genome shotgun (WGS) entry which is preliminary data.</text>
</comment>
<proteinExistence type="predicted"/>
<keyword evidence="2" id="KW-1185">Reference proteome</keyword>
<reference evidence="1 2" key="1">
    <citation type="submission" date="2020-07" db="EMBL/GenBank/DDBJ databases">
        <title>A new beta-1,3-glucan-decomposing anaerobic bacterium isolated from anoxic soil subjected to biological soil disinfestation.</title>
        <authorList>
            <person name="Ueki A."/>
            <person name="Tonouchi A."/>
        </authorList>
    </citation>
    <scope>NUCLEOTIDE SEQUENCE [LARGE SCALE GENOMIC DNA]</scope>
    <source>
        <strain evidence="1 2">TW1</strain>
    </source>
</reference>
<evidence type="ECO:0000313" key="1">
    <source>
        <dbReference type="EMBL" id="GFP75478.1"/>
    </source>
</evidence>
<dbReference type="AlphaFoldDB" id="A0A6V8SJY8"/>
<gene>
    <name evidence="1" type="ORF">bsdtw1_01558</name>
</gene>
<evidence type="ECO:0000313" key="2">
    <source>
        <dbReference type="Proteomes" id="UP000580568"/>
    </source>
</evidence>
<accession>A0A6V8SJY8</accession>
<sequence length="174" mass="21017">MDNNLFIEFCKDKFHYLIDEFGFNDVTTEDDGIRLHILYEKKGLKLEIINHSIEMPEFPVSVYFVTVKKGIFKKTNTYDLDDLLIYRKCSSQVYEYLYYNDIDTFYDKIPEEKLEFYKDKYSKDEEIELIIDKYSRVLKEFGSDILNGDFTILPNVKKLREEYDRKFDCPTIYN</sequence>
<protein>
    <submittedName>
        <fullName evidence="1">Uncharacterized protein</fullName>
    </submittedName>
</protein>